<dbReference type="AlphaFoldDB" id="A0A3S0CRL0"/>
<sequence length="181" mass="19912">MSEQQQYSQVNIEPWAPADLNLLHLLNAPDMMEHLGGPETEDQLAARHERYLTLTERKAGCMFSVVSVPDGQAVGSVGYWNTKWQGEDIYEMGWGILPAFQGRGFATAAVQKAVALAKAAADGSAGSDPDKQIKFIHAFPSIDNPASNAVCRKLGFTLIQPCEFEYPPGHFMQCNNWRLGI</sequence>
<dbReference type="SUPFAM" id="SSF55729">
    <property type="entry name" value="Acyl-CoA N-acyltransferases (Nat)"/>
    <property type="match status" value="1"/>
</dbReference>
<evidence type="ECO:0000259" key="4">
    <source>
        <dbReference type="PROSITE" id="PS51186"/>
    </source>
</evidence>
<dbReference type="InterPro" id="IPR000182">
    <property type="entry name" value="GNAT_dom"/>
</dbReference>
<evidence type="ECO:0000256" key="1">
    <source>
        <dbReference type="ARBA" id="ARBA00022679"/>
    </source>
</evidence>
<dbReference type="GO" id="GO:0008999">
    <property type="term" value="F:protein-N-terminal-alanine acetyltransferase activity"/>
    <property type="evidence" value="ECO:0007669"/>
    <property type="project" value="TreeGrafter"/>
</dbReference>
<dbReference type="InterPro" id="IPR016181">
    <property type="entry name" value="Acyl_CoA_acyltransferase"/>
</dbReference>
<keyword evidence="6" id="KW-1185">Reference proteome</keyword>
<comment type="caution">
    <text evidence="5">The sequence shown here is derived from an EMBL/GenBank/DDBJ whole genome shotgun (WGS) entry which is preliminary data.</text>
</comment>
<protein>
    <submittedName>
        <fullName evidence="5">N-acetyltransferase</fullName>
    </submittedName>
</protein>
<keyword evidence="2" id="KW-0012">Acyltransferase</keyword>
<dbReference type="PANTHER" id="PTHR43792">
    <property type="entry name" value="GNAT FAMILY, PUTATIVE (AFU_ORTHOLOGUE AFUA_3G00765)-RELATED-RELATED"/>
    <property type="match status" value="1"/>
</dbReference>
<evidence type="ECO:0000313" key="6">
    <source>
        <dbReference type="Proteomes" id="UP000276128"/>
    </source>
</evidence>
<evidence type="ECO:0000256" key="3">
    <source>
        <dbReference type="ARBA" id="ARBA00038502"/>
    </source>
</evidence>
<organism evidence="5 6">
    <name type="scientific">Paenibacillus whitsoniae</name>
    <dbReference type="NCBI Taxonomy" id="2496558"/>
    <lineage>
        <taxon>Bacteria</taxon>
        <taxon>Bacillati</taxon>
        <taxon>Bacillota</taxon>
        <taxon>Bacilli</taxon>
        <taxon>Bacillales</taxon>
        <taxon>Paenibacillaceae</taxon>
        <taxon>Paenibacillus</taxon>
    </lineage>
</organism>
<dbReference type="PANTHER" id="PTHR43792:SF8">
    <property type="entry name" value="[RIBOSOMAL PROTEIN US5]-ALANINE N-ACETYLTRANSFERASE"/>
    <property type="match status" value="1"/>
</dbReference>
<feature type="domain" description="N-acetyltransferase" evidence="4">
    <location>
        <begin position="10"/>
        <end position="177"/>
    </location>
</feature>
<keyword evidence="1 5" id="KW-0808">Transferase</keyword>
<accession>A0A3S0CRL0</accession>
<dbReference type="PROSITE" id="PS51186">
    <property type="entry name" value="GNAT"/>
    <property type="match status" value="1"/>
</dbReference>
<dbReference type="CDD" id="cd04301">
    <property type="entry name" value="NAT_SF"/>
    <property type="match status" value="1"/>
</dbReference>
<evidence type="ECO:0000256" key="2">
    <source>
        <dbReference type="ARBA" id="ARBA00023315"/>
    </source>
</evidence>
<proteinExistence type="inferred from homology"/>
<dbReference type="RefSeq" id="WP_126143757.1">
    <property type="nucleotide sequence ID" value="NZ_RXHU01000078.1"/>
</dbReference>
<dbReference type="EMBL" id="RXHU01000078">
    <property type="protein sequence ID" value="RTE05775.1"/>
    <property type="molecule type" value="Genomic_DNA"/>
</dbReference>
<reference evidence="5 6" key="1">
    <citation type="submission" date="2018-12" db="EMBL/GenBank/DDBJ databases">
        <title>Bacillus ochoae sp. nov., Paenibacillus whitsoniae sp. nov., Paenibacillus spiritus sp. nov. Isolated from the Mars Exploration Rover during spacecraft assembly.</title>
        <authorList>
            <person name="Seuylemezian A."/>
            <person name="Vaishampayan P."/>
        </authorList>
    </citation>
    <scope>NUCLEOTIDE SEQUENCE [LARGE SCALE GENOMIC DNA]</scope>
    <source>
        <strain evidence="5 6">MER 54</strain>
    </source>
</reference>
<dbReference type="Proteomes" id="UP000276128">
    <property type="component" value="Unassembled WGS sequence"/>
</dbReference>
<dbReference type="GO" id="GO:0005737">
    <property type="term" value="C:cytoplasm"/>
    <property type="evidence" value="ECO:0007669"/>
    <property type="project" value="TreeGrafter"/>
</dbReference>
<name>A0A3S0CRL0_9BACL</name>
<dbReference type="Pfam" id="PF13302">
    <property type="entry name" value="Acetyltransf_3"/>
    <property type="match status" value="1"/>
</dbReference>
<gene>
    <name evidence="5" type="ORF">EJQ19_23890</name>
</gene>
<dbReference type="InterPro" id="IPR051531">
    <property type="entry name" value="N-acetyltransferase"/>
</dbReference>
<evidence type="ECO:0000313" key="5">
    <source>
        <dbReference type="EMBL" id="RTE05775.1"/>
    </source>
</evidence>
<dbReference type="Gene3D" id="3.40.630.30">
    <property type="match status" value="1"/>
</dbReference>
<comment type="similarity">
    <text evidence="3">Belongs to the acetyltransferase family. RimJ subfamily.</text>
</comment>
<dbReference type="OrthoDB" id="2631610at2"/>